<reference evidence="12" key="1">
    <citation type="submission" date="2022-11" db="EMBL/GenBank/DDBJ databases">
        <authorList>
            <person name="Kikuchi T."/>
        </authorList>
    </citation>
    <scope>NUCLEOTIDE SEQUENCE</scope>
    <source>
        <strain evidence="12">PS1010</strain>
    </source>
</reference>
<dbReference type="EMBL" id="CANHGI010000004">
    <property type="protein sequence ID" value="CAI5449740.1"/>
    <property type="molecule type" value="Genomic_DNA"/>
</dbReference>
<dbReference type="Proteomes" id="UP001152747">
    <property type="component" value="Unassembled WGS sequence"/>
</dbReference>
<dbReference type="PROSITE" id="PS50209">
    <property type="entry name" value="CARD"/>
    <property type="match status" value="1"/>
</dbReference>
<dbReference type="PANTHER" id="PTHR47901">
    <property type="entry name" value="CASPASE RECRUITMENT DOMAIN-CONTAINING PROTEIN 18"/>
    <property type="match status" value="1"/>
</dbReference>
<evidence type="ECO:0000256" key="8">
    <source>
        <dbReference type="SAM" id="MobiDB-lite"/>
    </source>
</evidence>
<evidence type="ECO:0000259" key="9">
    <source>
        <dbReference type="PROSITE" id="PS50207"/>
    </source>
</evidence>
<dbReference type="PANTHER" id="PTHR47901:SF8">
    <property type="entry name" value="CASPASE-3"/>
    <property type="match status" value="1"/>
</dbReference>
<keyword evidence="6" id="KW-0865">Zymogen</keyword>
<keyword evidence="13" id="KW-1185">Reference proteome</keyword>
<dbReference type="InterPro" id="IPR033139">
    <property type="entry name" value="Caspase_cys_AS"/>
</dbReference>
<dbReference type="InterPro" id="IPR016129">
    <property type="entry name" value="Caspase_his_AS"/>
</dbReference>
<dbReference type="CDD" id="cd00032">
    <property type="entry name" value="CASc"/>
    <property type="match status" value="1"/>
</dbReference>
<protein>
    <recommendedName>
        <fullName evidence="14">Caspase</fullName>
    </recommendedName>
</protein>
<evidence type="ECO:0000256" key="7">
    <source>
        <dbReference type="RuleBase" id="RU003971"/>
    </source>
</evidence>
<organism evidence="12 13">
    <name type="scientific">Caenorhabditis angaria</name>
    <dbReference type="NCBI Taxonomy" id="860376"/>
    <lineage>
        <taxon>Eukaryota</taxon>
        <taxon>Metazoa</taxon>
        <taxon>Ecdysozoa</taxon>
        <taxon>Nematoda</taxon>
        <taxon>Chromadorea</taxon>
        <taxon>Rhabditida</taxon>
        <taxon>Rhabditina</taxon>
        <taxon>Rhabditomorpha</taxon>
        <taxon>Rhabditoidea</taxon>
        <taxon>Rhabditidae</taxon>
        <taxon>Peloderinae</taxon>
        <taxon>Caenorhabditis</taxon>
    </lineage>
</organism>
<evidence type="ECO:0000313" key="12">
    <source>
        <dbReference type="EMBL" id="CAI5449740.1"/>
    </source>
</evidence>
<dbReference type="PROSITE" id="PS01122">
    <property type="entry name" value="CASPASE_CYS"/>
    <property type="match status" value="1"/>
</dbReference>
<dbReference type="InterPro" id="IPR002138">
    <property type="entry name" value="Pept_C14_p10"/>
</dbReference>
<feature type="compositionally biased region" description="Polar residues" evidence="8">
    <location>
        <begin position="173"/>
        <end position="193"/>
    </location>
</feature>
<keyword evidence="2" id="KW-0645">Protease</keyword>
<proteinExistence type="inferred from homology"/>
<evidence type="ECO:0008006" key="14">
    <source>
        <dbReference type="Google" id="ProtNLM"/>
    </source>
</evidence>
<feature type="domain" description="Caspase family p20" evidence="10">
    <location>
        <begin position="257"/>
        <end position="380"/>
    </location>
</feature>
<sequence>MMRQDRRNLLDKNHLEFLHHMNVEDVIELLVVKEVFNETVIDSIIASPTERDRRKEVVKEIKKRGDVAYDAFYEALIESGQDDLAELLKPLLIGAHHYQSGVRASRVTISTASATISSPPTTRRRMEIGAVATTSRPRRETISSTCFDPSAQLLSRARSRSRSQKPLHASDRMNYQSPVRSIFNRQTPSSPNHSFGSGSLGYSSSASTRSSIGSYKYAPNSPTEPYEFNVNSMNYTDAPSIQRIYDKETMYPNFSNPRGLCLIINNEHFEQMPTRNGTKTDKENISNLFRTMGYHILGRDNLTAREILFTIQDFTRESAHRRCSSAIIVILSHGEENKIIGVDDQSVSTHDLCDLLSASKAPFLANKPKLVFIQACRGERRDTGFAVPHDAIDGIPAMLRSGRVAAYNQMSFDKGDGPIFNFMGCIRPQLQQTAWRKKPDQADILIAYATTAQFVSWRNSVKGSWFIQAICEVFSRHAVDMDIVEMLTEVNKKVACGFQTSQGTMTLKQMPEMTSRLLKKFYFWPCRNSGV</sequence>
<dbReference type="GO" id="GO:0042981">
    <property type="term" value="P:regulation of apoptotic process"/>
    <property type="evidence" value="ECO:0007669"/>
    <property type="project" value="InterPro"/>
</dbReference>
<dbReference type="Pfam" id="PF00619">
    <property type="entry name" value="CARD"/>
    <property type="match status" value="1"/>
</dbReference>
<dbReference type="CDD" id="cd01671">
    <property type="entry name" value="CARD"/>
    <property type="match status" value="1"/>
</dbReference>
<dbReference type="SUPFAM" id="SSF52129">
    <property type="entry name" value="Caspase-like"/>
    <property type="match status" value="1"/>
</dbReference>
<dbReference type="PROSITE" id="PS50207">
    <property type="entry name" value="CASPASE_P10"/>
    <property type="match status" value="1"/>
</dbReference>
<keyword evidence="3" id="KW-0053">Apoptosis</keyword>
<feature type="region of interest" description="Disordered" evidence="8">
    <location>
        <begin position="116"/>
        <end position="204"/>
    </location>
</feature>
<evidence type="ECO:0000256" key="3">
    <source>
        <dbReference type="ARBA" id="ARBA00022703"/>
    </source>
</evidence>
<feature type="domain" description="Caspase family p10" evidence="9">
    <location>
        <begin position="434"/>
        <end position="525"/>
    </location>
</feature>
<dbReference type="PRINTS" id="PR00376">
    <property type="entry name" value="IL1BCENZYME"/>
</dbReference>
<dbReference type="Gene3D" id="1.10.533.10">
    <property type="entry name" value="Death Domain, Fas"/>
    <property type="match status" value="1"/>
</dbReference>
<comment type="similarity">
    <text evidence="1 7">Belongs to the peptidase C14A family.</text>
</comment>
<feature type="domain" description="CARD" evidence="11">
    <location>
        <begin position="2"/>
        <end position="91"/>
    </location>
</feature>
<dbReference type="GO" id="GO:0004197">
    <property type="term" value="F:cysteine-type endopeptidase activity"/>
    <property type="evidence" value="ECO:0007669"/>
    <property type="project" value="InterPro"/>
</dbReference>
<evidence type="ECO:0000256" key="2">
    <source>
        <dbReference type="ARBA" id="ARBA00022670"/>
    </source>
</evidence>
<dbReference type="InterPro" id="IPR001309">
    <property type="entry name" value="Pept_C14_p20"/>
</dbReference>
<evidence type="ECO:0000256" key="1">
    <source>
        <dbReference type="ARBA" id="ARBA00010134"/>
    </source>
</evidence>
<name>A0A9P1N388_9PELO</name>
<evidence type="ECO:0000259" key="11">
    <source>
        <dbReference type="PROSITE" id="PS50209"/>
    </source>
</evidence>
<dbReference type="SMART" id="SM00115">
    <property type="entry name" value="CASc"/>
    <property type="match status" value="1"/>
</dbReference>
<evidence type="ECO:0000313" key="13">
    <source>
        <dbReference type="Proteomes" id="UP001152747"/>
    </source>
</evidence>
<evidence type="ECO:0000256" key="5">
    <source>
        <dbReference type="ARBA" id="ARBA00022807"/>
    </source>
</evidence>
<dbReference type="GO" id="GO:0006508">
    <property type="term" value="P:proteolysis"/>
    <property type="evidence" value="ECO:0007669"/>
    <property type="project" value="UniProtKB-KW"/>
</dbReference>
<dbReference type="PROSITE" id="PS50208">
    <property type="entry name" value="CASPASE_P20"/>
    <property type="match status" value="1"/>
</dbReference>
<dbReference type="OrthoDB" id="6114029at2759"/>
<dbReference type="InterPro" id="IPR011029">
    <property type="entry name" value="DEATH-like_dom_sf"/>
</dbReference>
<accession>A0A9P1N388</accession>
<evidence type="ECO:0000259" key="10">
    <source>
        <dbReference type="PROSITE" id="PS50208"/>
    </source>
</evidence>
<keyword evidence="4" id="KW-0378">Hydrolase</keyword>
<dbReference type="InterPro" id="IPR001315">
    <property type="entry name" value="CARD"/>
</dbReference>
<dbReference type="Gene3D" id="3.40.50.1460">
    <property type="match status" value="1"/>
</dbReference>
<dbReference type="InterPro" id="IPR029030">
    <property type="entry name" value="Caspase-like_dom_sf"/>
</dbReference>
<dbReference type="InterPro" id="IPR015917">
    <property type="entry name" value="Pept_C14A"/>
</dbReference>
<gene>
    <name evidence="12" type="ORF">CAMP_LOCUS12377</name>
</gene>
<evidence type="ECO:0000256" key="6">
    <source>
        <dbReference type="ARBA" id="ARBA00023145"/>
    </source>
</evidence>
<dbReference type="Pfam" id="PF00656">
    <property type="entry name" value="Peptidase_C14"/>
    <property type="match status" value="1"/>
</dbReference>
<keyword evidence="5" id="KW-0788">Thiol protease</keyword>
<dbReference type="InterPro" id="IPR011600">
    <property type="entry name" value="Pept_C14_caspase"/>
</dbReference>
<dbReference type="PROSITE" id="PS01121">
    <property type="entry name" value="CASPASE_HIS"/>
    <property type="match status" value="1"/>
</dbReference>
<dbReference type="SUPFAM" id="SSF47986">
    <property type="entry name" value="DEATH domain"/>
    <property type="match status" value="1"/>
</dbReference>
<dbReference type="GO" id="GO:0006915">
    <property type="term" value="P:apoptotic process"/>
    <property type="evidence" value="ECO:0007669"/>
    <property type="project" value="UniProtKB-KW"/>
</dbReference>
<dbReference type="AlphaFoldDB" id="A0A9P1N388"/>
<feature type="compositionally biased region" description="Low complexity" evidence="8">
    <location>
        <begin position="194"/>
        <end position="204"/>
    </location>
</feature>
<evidence type="ECO:0000256" key="4">
    <source>
        <dbReference type="ARBA" id="ARBA00022801"/>
    </source>
</evidence>
<comment type="caution">
    <text evidence="12">The sequence shown here is derived from an EMBL/GenBank/DDBJ whole genome shotgun (WGS) entry which is preliminary data.</text>
</comment>
<dbReference type="InterPro" id="IPR002398">
    <property type="entry name" value="Pept_C14"/>
</dbReference>
<dbReference type="SMART" id="SM00114">
    <property type="entry name" value="CARD"/>
    <property type="match status" value="1"/>
</dbReference>